<dbReference type="PANTHER" id="PTHR13856:SF137">
    <property type="entry name" value="GH05942P"/>
    <property type="match status" value="1"/>
</dbReference>
<dbReference type="GO" id="GO:0030276">
    <property type="term" value="F:clathrin binding"/>
    <property type="evidence" value="ECO:0007669"/>
    <property type="project" value="TreeGrafter"/>
</dbReference>
<feature type="compositionally biased region" description="Polar residues" evidence="1">
    <location>
        <begin position="48"/>
        <end position="58"/>
    </location>
</feature>
<dbReference type="GO" id="GO:0005768">
    <property type="term" value="C:endosome"/>
    <property type="evidence" value="ECO:0007669"/>
    <property type="project" value="TreeGrafter"/>
</dbReference>
<feature type="compositionally biased region" description="Low complexity" evidence="1">
    <location>
        <begin position="33"/>
        <end position="47"/>
    </location>
</feature>
<feature type="non-terminal residue" evidence="2">
    <location>
        <position position="1"/>
    </location>
</feature>
<feature type="compositionally biased region" description="Low complexity" evidence="1">
    <location>
        <begin position="137"/>
        <end position="150"/>
    </location>
</feature>
<feature type="region of interest" description="Disordered" evidence="1">
    <location>
        <begin position="124"/>
        <end position="163"/>
    </location>
</feature>
<dbReference type="AlphaFoldDB" id="A0AAV3ZZX5"/>
<dbReference type="GO" id="GO:0016020">
    <property type="term" value="C:membrane"/>
    <property type="evidence" value="ECO:0007669"/>
    <property type="project" value="TreeGrafter"/>
</dbReference>
<proteinExistence type="predicted"/>
<evidence type="ECO:0000313" key="2">
    <source>
        <dbReference type="EMBL" id="GFO00577.1"/>
    </source>
</evidence>
<dbReference type="EMBL" id="BLXT01003136">
    <property type="protein sequence ID" value="GFO00577.1"/>
    <property type="molecule type" value="Genomic_DNA"/>
</dbReference>
<organism evidence="2 3">
    <name type="scientific">Plakobranchus ocellatus</name>
    <dbReference type="NCBI Taxonomy" id="259542"/>
    <lineage>
        <taxon>Eukaryota</taxon>
        <taxon>Metazoa</taxon>
        <taxon>Spiralia</taxon>
        <taxon>Lophotrochozoa</taxon>
        <taxon>Mollusca</taxon>
        <taxon>Gastropoda</taxon>
        <taxon>Heterobranchia</taxon>
        <taxon>Euthyneura</taxon>
        <taxon>Panpulmonata</taxon>
        <taxon>Sacoglossa</taxon>
        <taxon>Placobranchoidea</taxon>
        <taxon>Plakobranchidae</taxon>
        <taxon>Plakobranchus</taxon>
    </lineage>
</organism>
<dbReference type="Proteomes" id="UP000735302">
    <property type="component" value="Unassembled WGS sequence"/>
</dbReference>
<feature type="compositionally biased region" description="Acidic residues" evidence="1">
    <location>
        <begin position="154"/>
        <end position="163"/>
    </location>
</feature>
<comment type="caution">
    <text evidence="2">The sequence shown here is derived from an EMBL/GenBank/DDBJ whole genome shotgun (WGS) entry which is preliminary data.</text>
</comment>
<evidence type="ECO:0000313" key="3">
    <source>
        <dbReference type="Proteomes" id="UP000735302"/>
    </source>
</evidence>
<evidence type="ECO:0000256" key="1">
    <source>
        <dbReference type="SAM" id="MobiDB-lite"/>
    </source>
</evidence>
<feature type="compositionally biased region" description="Polar residues" evidence="1">
    <location>
        <begin position="8"/>
        <end position="17"/>
    </location>
</feature>
<keyword evidence="3" id="KW-1185">Reference proteome</keyword>
<reference evidence="2 3" key="1">
    <citation type="journal article" date="2021" name="Elife">
        <title>Chloroplast acquisition without the gene transfer in kleptoplastic sea slugs, Plakobranchus ocellatus.</title>
        <authorList>
            <person name="Maeda T."/>
            <person name="Takahashi S."/>
            <person name="Yoshida T."/>
            <person name="Shimamura S."/>
            <person name="Takaki Y."/>
            <person name="Nagai Y."/>
            <person name="Toyoda A."/>
            <person name="Suzuki Y."/>
            <person name="Arimoto A."/>
            <person name="Ishii H."/>
            <person name="Satoh N."/>
            <person name="Nishiyama T."/>
            <person name="Hasebe M."/>
            <person name="Maruyama T."/>
            <person name="Minagawa J."/>
            <person name="Obokata J."/>
            <person name="Shigenobu S."/>
        </authorList>
    </citation>
    <scope>NUCLEOTIDE SEQUENCE [LARGE SCALE GENOMIC DNA]</scope>
</reference>
<dbReference type="GO" id="GO:0007165">
    <property type="term" value="P:signal transduction"/>
    <property type="evidence" value="ECO:0007669"/>
    <property type="project" value="TreeGrafter"/>
</dbReference>
<gene>
    <name evidence="2" type="ORF">PoB_002708200</name>
</gene>
<name>A0AAV3ZZX5_9GAST</name>
<feature type="region of interest" description="Disordered" evidence="1">
    <location>
        <begin position="1"/>
        <end position="111"/>
    </location>
</feature>
<dbReference type="PANTHER" id="PTHR13856">
    <property type="entry name" value="VHS DOMAIN CONTAINING PROTEIN FAMILY"/>
    <property type="match status" value="1"/>
</dbReference>
<accession>A0AAV3ZZX5</accession>
<protein>
    <submittedName>
        <fullName evidence="2">Tom1-like protein 2 isoform x1</fullName>
    </submittedName>
</protein>
<sequence>LGGKAGVSTASSGTAQQAPAEHTESDEFDMFAQSRQSFDQSRQSLSSTNYDTQQTDTYSGGLGQAVSQKTTMSDEETLKLQDKETDYDEMEQWLATHGGETQGRPQDPITSSEFDRFLLERGAAAASTDSVPSIPAQTGQQQQQGRTTRTLQKEEEENPLFAL</sequence>